<evidence type="ECO:0000256" key="2">
    <source>
        <dbReference type="ARBA" id="ARBA00022737"/>
    </source>
</evidence>
<evidence type="ECO:0000313" key="6">
    <source>
        <dbReference type="Proteomes" id="UP000030759"/>
    </source>
</evidence>
<protein>
    <submittedName>
        <fullName evidence="5">Pleiotropic regulator 1-like protein</fullName>
    </submittedName>
</protein>
<dbReference type="SUPFAM" id="SSF50978">
    <property type="entry name" value="WD40 repeat-like"/>
    <property type="match status" value="1"/>
</dbReference>
<dbReference type="Proteomes" id="UP000030759">
    <property type="component" value="Unassembled WGS sequence"/>
</dbReference>
<dbReference type="PROSITE" id="PS50294">
    <property type="entry name" value="WD_REPEATS_REGION"/>
    <property type="match status" value="1"/>
</dbReference>
<evidence type="ECO:0000256" key="1">
    <source>
        <dbReference type="ARBA" id="ARBA00022574"/>
    </source>
</evidence>
<evidence type="ECO:0000256" key="4">
    <source>
        <dbReference type="PROSITE-ProRule" id="PRU00221"/>
    </source>
</evidence>
<name>A0A061I214_CRIGR</name>
<organism evidence="5 6">
    <name type="scientific">Cricetulus griseus</name>
    <name type="common">Chinese hamster</name>
    <name type="synonym">Cricetulus barabensis griseus</name>
    <dbReference type="NCBI Taxonomy" id="10029"/>
    <lineage>
        <taxon>Eukaryota</taxon>
        <taxon>Metazoa</taxon>
        <taxon>Chordata</taxon>
        <taxon>Craniata</taxon>
        <taxon>Vertebrata</taxon>
        <taxon>Euteleostomi</taxon>
        <taxon>Mammalia</taxon>
        <taxon>Eutheria</taxon>
        <taxon>Euarchontoglires</taxon>
        <taxon>Glires</taxon>
        <taxon>Rodentia</taxon>
        <taxon>Myomorpha</taxon>
        <taxon>Muroidea</taxon>
        <taxon>Cricetidae</taxon>
        <taxon>Cricetinae</taxon>
        <taxon>Cricetulus</taxon>
    </lineage>
</organism>
<dbReference type="Gene3D" id="2.130.10.10">
    <property type="entry name" value="YVTN repeat-like/Quinoprotein amine dehydrogenase"/>
    <property type="match status" value="1"/>
</dbReference>
<dbReference type="SMART" id="SM00320">
    <property type="entry name" value="WD40"/>
    <property type="match status" value="2"/>
</dbReference>
<dbReference type="GO" id="GO:0071013">
    <property type="term" value="C:catalytic step 2 spliceosome"/>
    <property type="evidence" value="ECO:0007669"/>
    <property type="project" value="TreeGrafter"/>
</dbReference>
<proteinExistence type="inferred from homology"/>
<keyword evidence="2" id="KW-0677">Repeat</keyword>
<sequence>MYGLDLHPTIDVLVTCSRDSTDRIWDVRTKASVHTLSDHTNAVATVRCQAAEPQIITGSYDKTIKLWDLVAGKTRVTLTNNEKSVRAVFLHPRHYTFASGSPDNIKQRKFPDGGFIQNLSGHNAIINTLSVNADGVFYLELTMALCTFGTGELPTTFSKYTQLYNVGLWIANQEYLLVLLISQKYCACMYICRPEEGTRSYYRWL</sequence>
<dbReference type="GO" id="GO:0000974">
    <property type="term" value="C:Prp19 complex"/>
    <property type="evidence" value="ECO:0007669"/>
    <property type="project" value="TreeGrafter"/>
</dbReference>
<dbReference type="GO" id="GO:0000398">
    <property type="term" value="P:mRNA splicing, via spliceosome"/>
    <property type="evidence" value="ECO:0007669"/>
    <property type="project" value="InterPro"/>
</dbReference>
<dbReference type="Pfam" id="PF00400">
    <property type="entry name" value="WD40"/>
    <property type="match status" value="2"/>
</dbReference>
<dbReference type="InterPro" id="IPR019775">
    <property type="entry name" value="WD40_repeat_CS"/>
</dbReference>
<dbReference type="EMBL" id="KE675554">
    <property type="protein sequence ID" value="ERE75178.1"/>
    <property type="molecule type" value="Genomic_DNA"/>
</dbReference>
<dbReference type="PROSITE" id="PS50082">
    <property type="entry name" value="WD_REPEATS_2"/>
    <property type="match status" value="2"/>
</dbReference>
<dbReference type="InterPro" id="IPR036322">
    <property type="entry name" value="WD40_repeat_dom_sf"/>
</dbReference>
<dbReference type="GO" id="GO:0071011">
    <property type="term" value="C:precatalytic spliceosome"/>
    <property type="evidence" value="ECO:0007669"/>
    <property type="project" value="TreeGrafter"/>
</dbReference>
<evidence type="ECO:0000256" key="3">
    <source>
        <dbReference type="ARBA" id="ARBA00025726"/>
    </source>
</evidence>
<keyword evidence="1 4" id="KW-0853">WD repeat</keyword>
<dbReference type="AlphaFoldDB" id="A0A061I214"/>
<dbReference type="PANTHER" id="PTHR19923:SF0">
    <property type="entry name" value="PLEIOTROPIC REGULATOR 1"/>
    <property type="match status" value="1"/>
</dbReference>
<dbReference type="InterPro" id="IPR045241">
    <property type="entry name" value="Prp46/PLRG1-like"/>
</dbReference>
<dbReference type="InterPro" id="IPR001680">
    <property type="entry name" value="WD40_rpt"/>
</dbReference>
<dbReference type="PANTHER" id="PTHR19923">
    <property type="entry name" value="WD40 REPEAT PROTEINPRL1/PRL2-RELATED"/>
    <property type="match status" value="1"/>
</dbReference>
<feature type="repeat" description="WD" evidence="4">
    <location>
        <begin position="1"/>
        <end position="35"/>
    </location>
</feature>
<dbReference type="InterPro" id="IPR015943">
    <property type="entry name" value="WD40/YVTN_repeat-like_dom_sf"/>
</dbReference>
<reference evidence="6" key="1">
    <citation type="journal article" date="2013" name="Nat. Biotechnol.">
        <title>Chinese hamster genome sequenced from sorted chromosomes.</title>
        <authorList>
            <person name="Brinkrolf K."/>
            <person name="Rupp O."/>
            <person name="Laux H."/>
            <person name="Kollin F."/>
            <person name="Ernst W."/>
            <person name="Linke B."/>
            <person name="Kofler R."/>
            <person name="Romand S."/>
            <person name="Hesse F."/>
            <person name="Budach W.E."/>
            <person name="Galosy S."/>
            <person name="Muller D."/>
            <person name="Noll T."/>
            <person name="Wienberg J."/>
            <person name="Jostock T."/>
            <person name="Leonard M."/>
            <person name="Grillari J."/>
            <person name="Tauch A."/>
            <person name="Goesmann A."/>
            <person name="Helk B."/>
            <person name="Mott J.E."/>
            <person name="Puhler A."/>
            <person name="Borth N."/>
        </authorList>
    </citation>
    <scope>NUCLEOTIDE SEQUENCE [LARGE SCALE GENOMIC DNA]</scope>
    <source>
        <strain evidence="6">17A/GY</strain>
    </source>
</reference>
<evidence type="ECO:0000313" key="5">
    <source>
        <dbReference type="EMBL" id="ERE75178.1"/>
    </source>
</evidence>
<comment type="similarity">
    <text evidence="3">Belongs to the WD repeat PRL1/PRL2 family.</text>
</comment>
<accession>A0A061I214</accession>
<feature type="repeat" description="WD" evidence="4">
    <location>
        <begin position="36"/>
        <end position="77"/>
    </location>
</feature>
<gene>
    <name evidence="5" type="ORF">H671_4g12858</name>
</gene>
<dbReference type="PROSITE" id="PS00678">
    <property type="entry name" value="WD_REPEATS_1"/>
    <property type="match status" value="1"/>
</dbReference>